<dbReference type="PRINTS" id="PR00320">
    <property type="entry name" value="GPROTEINBRPT"/>
</dbReference>
<keyword evidence="7" id="KW-1185">Reference proteome</keyword>
<dbReference type="InterPro" id="IPR001680">
    <property type="entry name" value="WD40_rpt"/>
</dbReference>
<feature type="compositionally biased region" description="Basic and acidic residues" evidence="4">
    <location>
        <begin position="30"/>
        <end position="41"/>
    </location>
</feature>
<dbReference type="Proteomes" id="UP001176961">
    <property type="component" value="Unassembled WGS sequence"/>
</dbReference>
<dbReference type="Pfam" id="PF12937">
    <property type="entry name" value="F-box-like"/>
    <property type="match status" value="1"/>
</dbReference>
<evidence type="ECO:0000256" key="3">
    <source>
        <dbReference type="PROSITE-ProRule" id="PRU00221"/>
    </source>
</evidence>
<reference evidence="6" key="1">
    <citation type="submission" date="2023-07" db="EMBL/GenBank/DDBJ databases">
        <authorList>
            <consortium name="CYATHOMIX"/>
        </authorList>
    </citation>
    <scope>NUCLEOTIDE SEQUENCE</scope>
    <source>
        <strain evidence="6">N/A</strain>
    </source>
</reference>
<dbReference type="SMART" id="SM00256">
    <property type="entry name" value="FBOX"/>
    <property type="match status" value="1"/>
</dbReference>
<proteinExistence type="predicted"/>
<dbReference type="SUPFAM" id="SSF81383">
    <property type="entry name" value="F-box domain"/>
    <property type="match status" value="1"/>
</dbReference>
<feature type="repeat" description="WD" evidence="3">
    <location>
        <begin position="382"/>
        <end position="423"/>
    </location>
</feature>
<dbReference type="PANTHER" id="PTHR19849:SF1">
    <property type="entry name" value="F-BOX_WD REPEAT-CONTAINING PROTEIN 7"/>
    <property type="match status" value="1"/>
</dbReference>
<evidence type="ECO:0000256" key="2">
    <source>
        <dbReference type="ARBA" id="ARBA00022737"/>
    </source>
</evidence>
<dbReference type="CDD" id="cd00200">
    <property type="entry name" value="WD40"/>
    <property type="match status" value="1"/>
</dbReference>
<dbReference type="SUPFAM" id="SSF50978">
    <property type="entry name" value="WD40 repeat-like"/>
    <property type="match status" value="1"/>
</dbReference>
<dbReference type="InterPro" id="IPR019775">
    <property type="entry name" value="WD40_repeat_CS"/>
</dbReference>
<feature type="repeat" description="WD" evidence="3">
    <location>
        <begin position="300"/>
        <end position="341"/>
    </location>
</feature>
<comment type="caution">
    <text evidence="6">The sequence shown here is derived from an EMBL/GenBank/DDBJ whole genome shotgun (WGS) entry which is preliminary data.</text>
</comment>
<gene>
    <name evidence="6" type="ORF">CYNAS_LOCUS2125</name>
</gene>
<dbReference type="InterPro" id="IPR001810">
    <property type="entry name" value="F-box_dom"/>
</dbReference>
<dbReference type="PROSITE" id="PS50294">
    <property type="entry name" value="WD_REPEATS_REGION"/>
    <property type="match status" value="5"/>
</dbReference>
<evidence type="ECO:0000256" key="1">
    <source>
        <dbReference type="ARBA" id="ARBA00022574"/>
    </source>
</evidence>
<dbReference type="InterPro" id="IPR036322">
    <property type="entry name" value="WD40_repeat_dom_sf"/>
</dbReference>
<organism evidence="6 7">
    <name type="scientific">Cylicocyclus nassatus</name>
    <name type="common">Nematode worm</name>
    <dbReference type="NCBI Taxonomy" id="53992"/>
    <lineage>
        <taxon>Eukaryota</taxon>
        <taxon>Metazoa</taxon>
        <taxon>Ecdysozoa</taxon>
        <taxon>Nematoda</taxon>
        <taxon>Chromadorea</taxon>
        <taxon>Rhabditida</taxon>
        <taxon>Rhabditina</taxon>
        <taxon>Rhabditomorpha</taxon>
        <taxon>Strongyloidea</taxon>
        <taxon>Strongylidae</taxon>
        <taxon>Cylicocyclus</taxon>
    </lineage>
</organism>
<feature type="compositionally biased region" description="Polar residues" evidence="4">
    <location>
        <begin position="1"/>
        <end position="22"/>
    </location>
</feature>
<feature type="repeat" description="WD" evidence="3">
    <location>
        <begin position="342"/>
        <end position="381"/>
    </location>
</feature>
<evidence type="ECO:0000256" key="4">
    <source>
        <dbReference type="SAM" id="MobiDB-lite"/>
    </source>
</evidence>
<dbReference type="Gene3D" id="1.20.1280.50">
    <property type="match status" value="1"/>
</dbReference>
<feature type="region of interest" description="Disordered" evidence="4">
    <location>
        <begin position="1"/>
        <end position="77"/>
    </location>
</feature>
<dbReference type="GO" id="GO:0005634">
    <property type="term" value="C:nucleus"/>
    <property type="evidence" value="ECO:0007669"/>
    <property type="project" value="TreeGrafter"/>
</dbReference>
<dbReference type="PROSITE" id="PS50181">
    <property type="entry name" value="FBOX"/>
    <property type="match status" value="1"/>
</dbReference>
<feature type="repeat" description="WD" evidence="3">
    <location>
        <begin position="466"/>
        <end position="505"/>
    </location>
</feature>
<feature type="domain" description="F-box" evidence="5">
    <location>
        <begin position="128"/>
        <end position="174"/>
    </location>
</feature>
<protein>
    <recommendedName>
        <fullName evidence="5">F-box domain-containing protein</fullName>
    </recommendedName>
</protein>
<dbReference type="InterPro" id="IPR020472">
    <property type="entry name" value="WD40_PAC1"/>
</dbReference>
<feature type="repeat" description="WD" evidence="3">
    <location>
        <begin position="509"/>
        <end position="549"/>
    </location>
</feature>
<dbReference type="GO" id="GO:0005737">
    <property type="term" value="C:cytoplasm"/>
    <property type="evidence" value="ECO:0007669"/>
    <property type="project" value="TreeGrafter"/>
</dbReference>
<sequence length="606" mass="67504">MDSSTGECATSYKSPPTSQSSVEDIAEEVGTLHESVEEKQNSSKRKSPMDVSSQGKRYARSPSYSMDSDEESSTHATVEDAHLIRPWVDQFQAMSRRCQRSALLQLISTCGLQHVRHVRQLIEPHFQKDFLSCLPVELAIQIVANLPMADIVRAARVSRFWRDICEDDRMWRLKCEREGLEPLPLPSERVAGAWEQTAMGNGVTIVDHYKGAELEQHRKAREQSYGSVYSRSVWKATYLRRCRIAANWRRLPIGGSMVLRGHEEHVITCLQIQGDMLVTGSDDNTLRVWSIEQGKLLFTLVGHTGGVWTSQLSTDGKYIISGSTDRTVKVWSAKDGSLIHTLHGHTSTVRCMSLCRNTLVSGSRDTTVRAWNIETGRCEQYLTGHVAAVRCVQLDLDGGRVISGAYDFTIKVWDYETGSCTYTLTGHTNRVYSLLLDAPRNIVVSGSLDTTIRVWDIAKGTCICVLSGHHSLTSGMQLRGDILVSCNADSDVRVWNIRDGSCMYRLHGPNGHTSAITSLQFLDNGIVVTSGDDGAVKLWDVMKGEFIRDLILTLGIHEGMGLLFMVKIDLGFDLSHHFAVQGNDDSIICGRIILSSLPFALRFCYL</sequence>
<name>A0AA36DM11_CYLNA</name>
<dbReference type="Pfam" id="PF00400">
    <property type="entry name" value="WD40"/>
    <property type="match status" value="7"/>
</dbReference>
<dbReference type="AlphaFoldDB" id="A0AA36DM11"/>
<accession>A0AA36DM11</accession>
<dbReference type="Gene3D" id="2.130.10.10">
    <property type="entry name" value="YVTN repeat-like/Quinoprotein amine dehydrogenase"/>
    <property type="match status" value="1"/>
</dbReference>
<dbReference type="InterPro" id="IPR015943">
    <property type="entry name" value="WD40/YVTN_repeat-like_dom_sf"/>
</dbReference>
<dbReference type="GO" id="GO:0043161">
    <property type="term" value="P:proteasome-mediated ubiquitin-dependent protein catabolic process"/>
    <property type="evidence" value="ECO:0007669"/>
    <property type="project" value="TreeGrafter"/>
</dbReference>
<dbReference type="GO" id="GO:0043130">
    <property type="term" value="F:ubiquitin binding"/>
    <property type="evidence" value="ECO:0007669"/>
    <property type="project" value="TreeGrafter"/>
</dbReference>
<dbReference type="InterPro" id="IPR036047">
    <property type="entry name" value="F-box-like_dom_sf"/>
</dbReference>
<keyword evidence="2" id="KW-0677">Repeat</keyword>
<dbReference type="EMBL" id="CATQJL010000001">
    <property type="protein sequence ID" value="CAJ0590142.1"/>
    <property type="molecule type" value="Genomic_DNA"/>
</dbReference>
<keyword evidence="1 3" id="KW-0853">WD repeat</keyword>
<dbReference type="SMART" id="SM00320">
    <property type="entry name" value="WD40"/>
    <property type="match status" value="7"/>
</dbReference>
<evidence type="ECO:0000313" key="7">
    <source>
        <dbReference type="Proteomes" id="UP001176961"/>
    </source>
</evidence>
<feature type="repeat" description="WD" evidence="3">
    <location>
        <begin position="259"/>
        <end position="299"/>
    </location>
</feature>
<dbReference type="PANTHER" id="PTHR19849">
    <property type="entry name" value="PHOSPHOLIPASE A-2-ACTIVATING PROTEIN"/>
    <property type="match status" value="1"/>
</dbReference>
<evidence type="ECO:0000259" key="5">
    <source>
        <dbReference type="PROSITE" id="PS50181"/>
    </source>
</evidence>
<dbReference type="PROSITE" id="PS00678">
    <property type="entry name" value="WD_REPEATS_1"/>
    <property type="match status" value="4"/>
</dbReference>
<dbReference type="PROSITE" id="PS50082">
    <property type="entry name" value="WD_REPEATS_2"/>
    <property type="match status" value="7"/>
</dbReference>
<feature type="repeat" description="WD" evidence="3">
    <location>
        <begin position="424"/>
        <end position="465"/>
    </location>
</feature>
<dbReference type="GO" id="GO:0010992">
    <property type="term" value="P:ubiquitin recycling"/>
    <property type="evidence" value="ECO:0007669"/>
    <property type="project" value="TreeGrafter"/>
</dbReference>
<evidence type="ECO:0000313" key="6">
    <source>
        <dbReference type="EMBL" id="CAJ0590142.1"/>
    </source>
</evidence>